<name>A0A1G4RNS2_9HYPH</name>
<accession>A0A1G4RNS2</accession>
<protein>
    <submittedName>
        <fullName evidence="2">Uncharacterized protein</fullName>
    </submittedName>
</protein>
<dbReference type="EMBL" id="FMTM01000003">
    <property type="protein sequence ID" value="SCW58592.1"/>
    <property type="molecule type" value="Genomic_DNA"/>
</dbReference>
<evidence type="ECO:0000313" key="3">
    <source>
        <dbReference type="Proteomes" id="UP000199542"/>
    </source>
</evidence>
<evidence type="ECO:0000256" key="1">
    <source>
        <dbReference type="SAM" id="MobiDB-lite"/>
    </source>
</evidence>
<sequence length="106" mass="11589">MRLISLAAREPAMCMKRPMTQVVTISASTAAAAFETLRIAPRVPTSMAAKDARRTADRQLKGRHDQELSETASIIQSTEVALDLMAKGNKQPQAGLQQALKSYEDF</sequence>
<dbReference type="Proteomes" id="UP000199542">
    <property type="component" value="Unassembled WGS sequence"/>
</dbReference>
<proteinExistence type="predicted"/>
<organism evidence="2 3">
    <name type="scientific">Rhizobium mongolense subsp. loessense</name>
    <dbReference type="NCBI Taxonomy" id="158890"/>
    <lineage>
        <taxon>Bacteria</taxon>
        <taxon>Pseudomonadati</taxon>
        <taxon>Pseudomonadota</taxon>
        <taxon>Alphaproteobacteria</taxon>
        <taxon>Hyphomicrobiales</taxon>
        <taxon>Rhizobiaceae</taxon>
        <taxon>Rhizobium/Agrobacterium group</taxon>
        <taxon>Rhizobium</taxon>
    </lineage>
</organism>
<dbReference type="AlphaFoldDB" id="A0A1G4RNS2"/>
<feature type="region of interest" description="Disordered" evidence="1">
    <location>
        <begin position="45"/>
        <end position="70"/>
    </location>
</feature>
<reference evidence="2 3" key="1">
    <citation type="submission" date="2016-10" db="EMBL/GenBank/DDBJ databases">
        <authorList>
            <person name="de Groot N.N."/>
        </authorList>
    </citation>
    <scope>NUCLEOTIDE SEQUENCE [LARGE SCALE GENOMIC DNA]</scope>
    <source>
        <strain evidence="2 3">CGMCC 1.3401</strain>
    </source>
</reference>
<feature type="compositionally biased region" description="Basic and acidic residues" evidence="1">
    <location>
        <begin position="50"/>
        <end position="67"/>
    </location>
</feature>
<gene>
    <name evidence="2" type="ORF">SAMN02927900_02958</name>
</gene>
<evidence type="ECO:0000313" key="2">
    <source>
        <dbReference type="EMBL" id="SCW58592.1"/>
    </source>
</evidence>